<reference evidence="4 5" key="1">
    <citation type="journal article" date="2023" name="bioRxiv">
        <title>High-quality genome assemblies of four members of thePodospora anserinaspecies complex.</title>
        <authorList>
            <person name="Ament-Velasquez S.L."/>
            <person name="Vogan A.A."/>
            <person name="Wallerman O."/>
            <person name="Hartmann F."/>
            <person name="Gautier V."/>
            <person name="Silar P."/>
            <person name="Giraud T."/>
            <person name="Johannesson H."/>
        </authorList>
    </citation>
    <scope>NUCLEOTIDE SEQUENCE [LARGE SCALE GENOMIC DNA]</scope>
    <source>
        <strain evidence="4 5">CBS 124.78</strain>
    </source>
</reference>
<dbReference type="GeneID" id="87967522"/>
<evidence type="ECO:0000313" key="5">
    <source>
        <dbReference type="Proteomes" id="UP001323617"/>
    </source>
</evidence>
<accession>A0ABR0I9N7</accession>
<keyword evidence="5" id="KW-1185">Reference proteome</keyword>
<name>A0ABR0I9N7_9PEZI</name>
<dbReference type="Proteomes" id="UP001323617">
    <property type="component" value="Unassembled WGS sequence"/>
</dbReference>
<evidence type="ECO:0000256" key="3">
    <source>
        <dbReference type="SAM" id="MobiDB-lite"/>
    </source>
</evidence>
<feature type="region of interest" description="Disordered" evidence="3">
    <location>
        <begin position="77"/>
        <end position="106"/>
    </location>
</feature>
<keyword evidence="1" id="KW-0479">Metal-binding</keyword>
<dbReference type="InterPro" id="IPR039461">
    <property type="entry name" value="Peptidase_M49"/>
</dbReference>
<comment type="caution">
    <text evidence="4">The sequence shown here is derived from an EMBL/GenBank/DDBJ whole genome shotgun (WGS) entry which is preliminary data.</text>
</comment>
<protein>
    <submittedName>
        <fullName evidence="4">Uncharacterized protein</fullName>
    </submittedName>
</protein>
<dbReference type="Pfam" id="PF03571">
    <property type="entry name" value="Peptidase_M49"/>
    <property type="match status" value="1"/>
</dbReference>
<sequence>MEKHSIGPENTRIRKLVEDGNPITCCTLHVVLYVTYLNIGVDGPSKLLRHCPKTRLGARSTTGPICPSSSTCFKTEAASSASPTTRRRTQPSPSTSTSPSSSRTVNPLRAATSCTCISGAALQISQLARTYTRLFVPSRVSSKPRPRWKFFQPNRFLRGEDEVEMKLYEASNRGWIQSWAEMDV</sequence>
<dbReference type="EMBL" id="JAFFHC010000004">
    <property type="protein sequence ID" value="KAK4676867.1"/>
    <property type="molecule type" value="Genomic_DNA"/>
</dbReference>
<evidence type="ECO:0000313" key="4">
    <source>
        <dbReference type="EMBL" id="KAK4676867.1"/>
    </source>
</evidence>
<evidence type="ECO:0000256" key="2">
    <source>
        <dbReference type="ARBA" id="ARBA00022801"/>
    </source>
</evidence>
<gene>
    <name evidence="4" type="ORF">QC764_403655</name>
</gene>
<keyword evidence="2" id="KW-0378">Hydrolase</keyword>
<dbReference type="RefSeq" id="XP_062800337.1">
    <property type="nucleotide sequence ID" value="XM_062946657.1"/>
</dbReference>
<evidence type="ECO:0000256" key="1">
    <source>
        <dbReference type="ARBA" id="ARBA00022723"/>
    </source>
</evidence>
<organism evidence="4 5">
    <name type="scientific">Podospora pseudoanserina</name>
    <dbReference type="NCBI Taxonomy" id="2609844"/>
    <lineage>
        <taxon>Eukaryota</taxon>
        <taxon>Fungi</taxon>
        <taxon>Dikarya</taxon>
        <taxon>Ascomycota</taxon>
        <taxon>Pezizomycotina</taxon>
        <taxon>Sordariomycetes</taxon>
        <taxon>Sordariomycetidae</taxon>
        <taxon>Sordariales</taxon>
        <taxon>Podosporaceae</taxon>
        <taxon>Podospora</taxon>
    </lineage>
</organism>
<proteinExistence type="predicted"/>
<feature type="compositionally biased region" description="Low complexity" evidence="3">
    <location>
        <begin position="77"/>
        <end position="104"/>
    </location>
</feature>